<feature type="transmembrane region" description="Helical" evidence="17">
    <location>
        <begin position="683"/>
        <end position="701"/>
    </location>
</feature>
<evidence type="ECO:0000313" key="19">
    <source>
        <dbReference type="Proteomes" id="UP000054630"/>
    </source>
</evidence>
<evidence type="ECO:0000256" key="12">
    <source>
        <dbReference type="ARBA" id="ARBA00023136"/>
    </source>
</evidence>
<comment type="similarity">
    <text evidence="4">Belongs to the Tom22 family.</text>
</comment>
<keyword evidence="19" id="KW-1185">Reference proteome</keyword>
<dbReference type="STRING" id="6336.A0A0V0RHK4"/>
<sequence length="895" mass="100813">MSHKTQTVFIGLDIYFANKSPTACRRSFITLIVQSSHSKANSPSHIEKLTSKSQRSKVELTQFLLRTSSLQYSLITSHFSQFEFSLAASYFRRKLQRIMIQYVGDCVHLVFQGKFHLSVTSSSFTHVLVCWLRFANSSNDHWIHVARWIFFTRFRIVAMFQHPLLPIFQLGFGFYFILTAFQSCSVIEVAILHSAEAQNSTSHAIDKHAGYYSLTIIYAVLTLCNLFITPVVQKLSAKWSMVIGGVTYSTFLASFLYLRTELLYAASAFLGFGASLAWVGQGNYLTLASDKATVGKNAAIVWAIFQLSLPTGGLFLYSQFRDGSNELSSDTVRLIFIVFTCMAVVGTALFALLKQMRPEEQLESLLEYESDRESPSVDSVAVTMVKKRLTVIEEIVQTFKLLQSGNMICLVVVFLYSGILLTFWSGVYGTCLTFTRQFTVSTKVLLALNVIFVGLGESLGSGLVFGLITSTIESMGRPVVIILGAVVNVLSFFLIFLYIPSMSPFQPTDDIAYFLPNEYVAILCSFLLGFGDSCWNTQIYATLGSKYTTESTRAFALFKFFNSLSSAVSFFYTSYLLLQWQLVILVVMCFLATFSYFKVENFGLQQSDINHKMSKNLKTIEIDDTDQARGYFYLFINLDIEETVAERLIGLTEMLPEGMQKAIFTICSTASELGRKLFVFTRSAMWIAASSAMILILPVMFEKDRADFQQMHLQQQNQILFGPGAAAAYSGQAGSSGDHGGKEYISDQKSEIRWMSNTKKQVLNLYRYILKVGKQWTNSSNRGNNISDKEAKRYIVEEARRLFKQNKTVSQQSGIFLSFSNNLKCLSTFLCAFDLFPIPIHLSFLAVHYGNPYPRPVYAFPKTLPIRKVSNQQTEKQSTSMIHRMATNNQIPSTS</sequence>
<feature type="transmembrane region" description="Helical" evidence="17">
    <location>
        <begin position="555"/>
        <end position="572"/>
    </location>
</feature>
<evidence type="ECO:0000256" key="2">
    <source>
        <dbReference type="ARBA" id="ARBA00004572"/>
    </source>
</evidence>
<evidence type="ECO:0000256" key="5">
    <source>
        <dbReference type="ARBA" id="ARBA00022448"/>
    </source>
</evidence>
<evidence type="ECO:0000313" key="18">
    <source>
        <dbReference type="EMBL" id="KRX13736.1"/>
    </source>
</evidence>
<dbReference type="CDD" id="cd22884">
    <property type="entry name" value="TOM22"/>
    <property type="match status" value="1"/>
</dbReference>
<keyword evidence="14" id="KW-0325">Glycoprotein</keyword>
<evidence type="ECO:0000256" key="1">
    <source>
        <dbReference type="ARBA" id="ARBA00004141"/>
    </source>
</evidence>
<dbReference type="GO" id="GO:0005741">
    <property type="term" value="C:mitochondrial outer membrane"/>
    <property type="evidence" value="ECO:0007669"/>
    <property type="project" value="UniProtKB-SubCell"/>
</dbReference>
<dbReference type="PANTHER" id="PTHR23294:SF0">
    <property type="entry name" value="UNC93-LIKE PROTEIN MFSD11"/>
    <property type="match status" value="1"/>
</dbReference>
<reference evidence="18 19" key="1">
    <citation type="submission" date="2015-01" db="EMBL/GenBank/DDBJ databases">
        <title>Evolution of Trichinella species and genotypes.</title>
        <authorList>
            <person name="Korhonen P.K."/>
            <person name="Edoardo P."/>
            <person name="Giuseppe L.R."/>
            <person name="Gasser R.B."/>
        </authorList>
    </citation>
    <scope>NUCLEOTIDE SEQUENCE [LARGE SCALE GENOMIC DNA]</scope>
    <source>
        <strain evidence="18">ISS37</strain>
    </source>
</reference>
<evidence type="ECO:0000256" key="11">
    <source>
        <dbReference type="ARBA" id="ARBA00023128"/>
    </source>
</evidence>
<evidence type="ECO:0000256" key="7">
    <source>
        <dbReference type="ARBA" id="ARBA00022787"/>
    </source>
</evidence>
<keyword evidence="7" id="KW-1000">Mitochondrion outer membrane</keyword>
<dbReference type="InterPro" id="IPR005683">
    <property type="entry name" value="Tom22"/>
</dbReference>
<evidence type="ECO:0000256" key="10">
    <source>
        <dbReference type="ARBA" id="ARBA00023010"/>
    </source>
</evidence>
<feature type="transmembrane region" description="Helical" evidence="17">
    <location>
        <begin position="164"/>
        <end position="191"/>
    </location>
</feature>
<dbReference type="EMBL" id="JYDL01000186">
    <property type="protein sequence ID" value="KRX13736.1"/>
    <property type="molecule type" value="Genomic_DNA"/>
</dbReference>
<evidence type="ECO:0000256" key="16">
    <source>
        <dbReference type="ARBA" id="ARBA00041910"/>
    </source>
</evidence>
<feature type="transmembrane region" description="Helical" evidence="17">
    <location>
        <begin position="332"/>
        <end position="353"/>
    </location>
</feature>
<dbReference type="InterPro" id="IPR010291">
    <property type="entry name" value="Ion_channel_UNC-93"/>
</dbReference>
<feature type="transmembrane region" description="Helical" evidence="17">
    <location>
        <begin position="264"/>
        <end position="287"/>
    </location>
</feature>
<comment type="caution">
    <text evidence="18">The sequence shown here is derived from an EMBL/GenBank/DDBJ whole genome shotgun (WGS) entry which is preliminary data.</text>
</comment>
<comment type="similarity">
    <text evidence="3">Belongs to the unc-93 family.</text>
</comment>
<evidence type="ECO:0000256" key="13">
    <source>
        <dbReference type="ARBA" id="ARBA00023170"/>
    </source>
</evidence>
<evidence type="ECO:0000256" key="15">
    <source>
        <dbReference type="ARBA" id="ARBA00040302"/>
    </source>
</evidence>
<dbReference type="AlphaFoldDB" id="A0A0V0RHK4"/>
<feature type="transmembrane region" description="Helical" evidence="17">
    <location>
        <begin position="299"/>
        <end position="320"/>
    </location>
</feature>
<feature type="transmembrane region" description="Helical" evidence="17">
    <location>
        <begin position="444"/>
        <end position="468"/>
    </location>
</feature>
<dbReference type="Pfam" id="PF05978">
    <property type="entry name" value="UNC-93"/>
    <property type="match status" value="1"/>
</dbReference>
<evidence type="ECO:0000256" key="3">
    <source>
        <dbReference type="ARBA" id="ARBA00009172"/>
    </source>
</evidence>
<dbReference type="Pfam" id="PF04281">
    <property type="entry name" value="Tom22"/>
    <property type="match status" value="1"/>
</dbReference>
<evidence type="ECO:0000256" key="4">
    <source>
        <dbReference type="ARBA" id="ARBA00009874"/>
    </source>
</evidence>
<accession>A0A0V0RHK4</accession>
<evidence type="ECO:0000256" key="8">
    <source>
        <dbReference type="ARBA" id="ARBA00022927"/>
    </source>
</evidence>
<dbReference type="Gene3D" id="1.20.1250.20">
    <property type="entry name" value="MFS general substrate transporter like domains"/>
    <property type="match status" value="1"/>
</dbReference>
<keyword evidence="8" id="KW-0653">Protein transport</keyword>
<feature type="transmembrane region" description="Helical" evidence="17">
    <location>
        <begin position="211"/>
        <end position="232"/>
    </location>
</feature>
<protein>
    <recommendedName>
        <fullName evidence="15">UNC93-like protein MFSD11</fullName>
    </recommendedName>
    <alternativeName>
        <fullName evidence="16">Major facilitator superfamily domain-containing protein 11</fullName>
    </alternativeName>
</protein>
<evidence type="ECO:0000256" key="6">
    <source>
        <dbReference type="ARBA" id="ARBA00022692"/>
    </source>
</evidence>
<keyword evidence="13" id="KW-0675">Receptor</keyword>
<feature type="transmembrane region" description="Helical" evidence="17">
    <location>
        <begin position="407"/>
        <end position="424"/>
    </location>
</feature>
<keyword evidence="6 17" id="KW-0812">Transmembrane</keyword>
<keyword evidence="10" id="KW-0811">Translocation</keyword>
<dbReference type="Proteomes" id="UP000054630">
    <property type="component" value="Unassembled WGS sequence"/>
</dbReference>
<keyword evidence="11" id="KW-0496">Mitochondrion</keyword>
<evidence type="ECO:0000256" key="14">
    <source>
        <dbReference type="ARBA" id="ARBA00023180"/>
    </source>
</evidence>
<dbReference type="GO" id="GO:0006886">
    <property type="term" value="P:intracellular protein transport"/>
    <property type="evidence" value="ECO:0007669"/>
    <property type="project" value="InterPro"/>
</dbReference>
<dbReference type="OrthoDB" id="196103at2759"/>
<keyword evidence="9 17" id="KW-1133">Transmembrane helix</keyword>
<feature type="transmembrane region" description="Helical" evidence="17">
    <location>
        <begin position="480"/>
        <end position="499"/>
    </location>
</feature>
<dbReference type="SUPFAM" id="SSF103473">
    <property type="entry name" value="MFS general substrate transporter"/>
    <property type="match status" value="1"/>
</dbReference>
<comment type="subcellular location">
    <subcellularLocation>
        <location evidence="1">Membrane</location>
        <topology evidence="1">Multi-pass membrane protein</topology>
    </subcellularLocation>
    <subcellularLocation>
        <location evidence="2">Mitochondrion outer membrane</location>
        <topology evidence="2">Single-pass membrane protein</topology>
    </subcellularLocation>
</comment>
<organism evidence="18 19">
    <name type="scientific">Trichinella nelsoni</name>
    <dbReference type="NCBI Taxonomy" id="6336"/>
    <lineage>
        <taxon>Eukaryota</taxon>
        <taxon>Metazoa</taxon>
        <taxon>Ecdysozoa</taxon>
        <taxon>Nematoda</taxon>
        <taxon>Enoplea</taxon>
        <taxon>Dorylaimia</taxon>
        <taxon>Trichinellida</taxon>
        <taxon>Trichinellidae</taxon>
        <taxon>Trichinella</taxon>
    </lineage>
</organism>
<evidence type="ECO:0000256" key="9">
    <source>
        <dbReference type="ARBA" id="ARBA00022989"/>
    </source>
</evidence>
<dbReference type="InterPro" id="IPR051617">
    <property type="entry name" value="UNC-93-like_regulator"/>
</dbReference>
<feature type="transmembrane region" description="Helical" evidence="17">
    <location>
        <begin position="519"/>
        <end position="543"/>
    </location>
</feature>
<name>A0A0V0RHK4_9BILA</name>
<gene>
    <name evidence="18" type="primary">TOMM22</name>
    <name evidence="18" type="ORF">T07_12678</name>
</gene>
<evidence type="ECO:0000256" key="17">
    <source>
        <dbReference type="SAM" id="Phobius"/>
    </source>
</evidence>
<proteinExistence type="inferred from homology"/>
<feature type="transmembrane region" description="Helical" evidence="17">
    <location>
        <begin position="578"/>
        <end position="597"/>
    </location>
</feature>
<keyword evidence="5" id="KW-0813">Transport</keyword>
<dbReference type="PANTHER" id="PTHR23294">
    <property type="entry name" value="ET TRANSLATION PRODUCT-RELATED"/>
    <property type="match status" value="1"/>
</dbReference>
<keyword evidence="12 17" id="KW-0472">Membrane</keyword>
<feature type="transmembrane region" description="Helical" evidence="17">
    <location>
        <begin position="239"/>
        <end position="258"/>
    </location>
</feature>
<dbReference type="InterPro" id="IPR036259">
    <property type="entry name" value="MFS_trans_sf"/>
</dbReference>